<proteinExistence type="predicted"/>
<evidence type="ECO:0000313" key="3">
    <source>
        <dbReference type="Proteomes" id="UP000199118"/>
    </source>
</evidence>
<feature type="domain" description="Schlafen AlbA-2" evidence="1">
    <location>
        <begin position="23"/>
        <end position="122"/>
    </location>
</feature>
<name>A0A1H2ZZR9_9RHOB</name>
<evidence type="ECO:0000313" key="2">
    <source>
        <dbReference type="EMBL" id="SDX22866.1"/>
    </source>
</evidence>
<gene>
    <name evidence="2" type="ORF">SAMN05444336_1044</name>
</gene>
<keyword evidence="3" id="KW-1185">Reference proteome</keyword>
<dbReference type="Proteomes" id="UP000199118">
    <property type="component" value="Unassembled WGS sequence"/>
</dbReference>
<dbReference type="EMBL" id="FNMZ01000004">
    <property type="protein sequence ID" value="SDX22866.1"/>
    <property type="molecule type" value="Genomic_DNA"/>
</dbReference>
<dbReference type="InterPro" id="IPR007421">
    <property type="entry name" value="Schlafen_AlbA_2_dom"/>
</dbReference>
<evidence type="ECO:0000259" key="1">
    <source>
        <dbReference type="Pfam" id="PF04326"/>
    </source>
</evidence>
<sequence length="144" mass="16157">MSEPGSHTLRLVQALRARGRELAWLEFKENNKDPDLIGRLLSALSNGATLEGRSCGYVVWGVEDATRDVVGTDFDPGRAKVGAQELVSWLLLNCQPRIHLRLAEALIEGKRMMMEIIAEAINQDDALEIRLLDGERRSQRSFRS</sequence>
<dbReference type="OrthoDB" id="9805115at2"/>
<dbReference type="Gene3D" id="3.30.950.30">
    <property type="entry name" value="Schlafen, AAA domain"/>
    <property type="match status" value="1"/>
</dbReference>
<accession>A0A1H2ZZR9</accession>
<dbReference type="RefSeq" id="WP_092682129.1">
    <property type="nucleotide sequence ID" value="NZ_FNMZ01000004.1"/>
</dbReference>
<dbReference type="InterPro" id="IPR038461">
    <property type="entry name" value="Schlafen_AlbA_2_dom_sf"/>
</dbReference>
<dbReference type="AlphaFoldDB" id="A0A1H2ZZR9"/>
<dbReference type="STRING" id="356660.SAMN05444336_1044"/>
<organism evidence="2 3">
    <name type="scientific">Albimonas donghaensis</name>
    <dbReference type="NCBI Taxonomy" id="356660"/>
    <lineage>
        <taxon>Bacteria</taxon>
        <taxon>Pseudomonadati</taxon>
        <taxon>Pseudomonadota</taxon>
        <taxon>Alphaproteobacteria</taxon>
        <taxon>Rhodobacterales</taxon>
        <taxon>Paracoccaceae</taxon>
        <taxon>Albimonas</taxon>
    </lineage>
</organism>
<dbReference type="Pfam" id="PF04326">
    <property type="entry name" value="SLFN_AlbA_2"/>
    <property type="match status" value="1"/>
</dbReference>
<keyword evidence="2" id="KW-0238">DNA-binding</keyword>
<protein>
    <submittedName>
        <fullName evidence="2">Putative DNA-binding domain-containing protein</fullName>
    </submittedName>
</protein>
<dbReference type="GO" id="GO:0003677">
    <property type="term" value="F:DNA binding"/>
    <property type="evidence" value="ECO:0007669"/>
    <property type="project" value="UniProtKB-KW"/>
</dbReference>
<reference evidence="2 3" key="1">
    <citation type="submission" date="2016-10" db="EMBL/GenBank/DDBJ databases">
        <authorList>
            <person name="de Groot N.N."/>
        </authorList>
    </citation>
    <scope>NUCLEOTIDE SEQUENCE [LARGE SCALE GENOMIC DNA]</scope>
    <source>
        <strain evidence="2 3">DSM 17890</strain>
    </source>
</reference>